<evidence type="ECO:0000313" key="2">
    <source>
        <dbReference type="EMBL" id="QYS93310.1"/>
    </source>
</evidence>
<accession>A0A8G0L528</accession>
<name>A0A8G0L528_9HYPO</name>
<dbReference type="Proteomes" id="UP000826661">
    <property type="component" value="Chromosome I"/>
</dbReference>
<evidence type="ECO:0000313" key="3">
    <source>
        <dbReference type="Proteomes" id="UP000826661"/>
    </source>
</evidence>
<gene>
    <name evidence="2" type="ORF">H0G86_000689</name>
</gene>
<dbReference type="EMBL" id="CP075864">
    <property type="protein sequence ID" value="QYS93310.1"/>
    <property type="molecule type" value="Genomic_DNA"/>
</dbReference>
<dbReference type="AlphaFoldDB" id="A0A8G0L528"/>
<proteinExistence type="predicted"/>
<keyword evidence="3" id="KW-1185">Reference proteome</keyword>
<evidence type="ECO:0000256" key="1">
    <source>
        <dbReference type="SAM" id="MobiDB-lite"/>
    </source>
</evidence>
<protein>
    <submittedName>
        <fullName evidence="2">Uncharacterized protein</fullName>
    </submittedName>
</protein>
<organism evidence="2 3">
    <name type="scientific">Trichoderma simmonsii</name>
    <dbReference type="NCBI Taxonomy" id="1491479"/>
    <lineage>
        <taxon>Eukaryota</taxon>
        <taxon>Fungi</taxon>
        <taxon>Dikarya</taxon>
        <taxon>Ascomycota</taxon>
        <taxon>Pezizomycotina</taxon>
        <taxon>Sordariomycetes</taxon>
        <taxon>Hypocreomycetidae</taxon>
        <taxon>Hypocreales</taxon>
        <taxon>Hypocreaceae</taxon>
        <taxon>Trichoderma</taxon>
    </lineage>
</organism>
<sequence length="172" mass="19398">MEVTALGPPQLGYLQPPIFFLFTCLEMHTKKSPVHVRVRPWQASSSSYHPNRHQCKRTSRLQQVRLSLDSVILLFARVSFGDLPSDMLLGSNRHPPANRHQGPGSNQYLASMVTTLNPKSTQPHLMPSHAPHPAKTLSRRVLVGFLRASRGLRPNRQSGEAQIPQRRMIRTT</sequence>
<feature type="region of interest" description="Disordered" evidence="1">
    <location>
        <begin position="152"/>
        <end position="172"/>
    </location>
</feature>
<reference evidence="2 3" key="1">
    <citation type="journal article" date="2021" name="BMC Genomics">
        <title>Telomere-to-telomere genome assembly of asparaginase-producing Trichoderma simmonsii.</title>
        <authorList>
            <person name="Chung D."/>
            <person name="Kwon Y.M."/>
            <person name="Yang Y."/>
        </authorList>
    </citation>
    <scope>NUCLEOTIDE SEQUENCE [LARGE SCALE GENOMIC DNA]</scope>
    <source>
        <strain evidence="2 3">GH-Sj1</strain>
    </source>
</reference>